<dbReference type="InterPro" id="IPR000706">
    <property type="entry name" value="AGPR_type-1"/>
</dbReference>
<comment type="pathway">
    <text evidence="6">Amino-acid biosynthesis; L-lysine biosynthesis via AAA pathway; L-lysine from L-alpha-aminoadipate (Thermus route): step 3/5.</text>
</comment>
<dbReference type="Pfam" id="PF22698">
    <property type="entry name" value="Semialdhyde_dhC_1"/>
    <property type="match status" value="1"/>
</dbReference>
<keyword evidence="1 6" id="KW-0963">Cytoplasm</keyword>
<reference evidence="8 9" key="1">
    <citation type="submission" date="2021-03" db="EMBL/GenBank/DDBJ databases">
        <authorList>
            <person name="Grouzdev D.S."/>
        </authorList>
    </citation>
    <scope>NUCLEOTIDE SEQUENCE [LARGE SCALE GENOMIC DNA]</scope>
    <source>
        <strain evidence="8 9">M50-1</strain>
    </source>
</reference>
<dbReference type="InterPro" id="IPR000534">
    <property type="entry name" value="Semialdehyde_DH_NAD-bd"/>
</dbReference>
<dbReference type="Gene3D" id="3.30.360.10">
    <property type="entry name" value="Dihydrodipicolinate Reductase, domain 2"/>
    <property type="match status" value="1"/>
</dbReference>
<evidence type="ECO:0000256" key="5">
    <source>
        <dbReference type="ARBA" id="ARBA00023154"/>
    </source>
</evidence>
<dbReference type="CDD" id="cd23939">
    <property type="entry name" value="AGPR_1_C_LysY"/>
    <property type="match status" value="1"/>
</dbReference>
<accession>A0ABS4DDI0</accession>
<feature type="binding site" evidence="6">
    <location>
        <position position="312"/>
    </location>
    <ligand>
        <name>NADP(+)</name>
        <dbReference type="ChEBI" id="CHEBI:58349"/>
    </ligand>
</feature>
<comment type="caution">
    <text evidence="6">Lacks conserved residue(s) required for the propagation of feature annotation.</text>
</comment>
<proteinExistence type="inferred from homology"/>
<comment type="function">
    <text evidence="6">Catalyzes the NADPH-dependent reduction of [LysW]-aminoadipate 6-phosphate to yield [LysW]-aminoadipate 6-semialdehyde.</text>
</comment>
<name>A0ABS4DDI0_9CHLR</name>
<dbReference type="InterPro" id="IPR058924">
    <property type="entry name" value="AGPR_dimerisation_dom"/>
</dbReference>
<dbReference type="PANTHER" id="PTHR32338">
    <property type="entry name" value="N-ACETYL-GAMMA-GLUTAMYL-PHOSPHATE REDUCTASE, CHLOROPLASTIC-RELATED-RELATED"/>
    <property type="match status" value="1"/>
</dbReference>
<comment type="similarity">
    <text evidence="6">Belongs to the NAGSA dehydrogenase family. Type 1 subfamily. LysY sub-subfamily.</text>
</comment>
<comment type="catalytic activity">
    <reaction evidence="6">
        <text>[amino-group carrier protein]-C-terminal-N-(1-carboxy-5-oxopentan-1-yl)-L-glutamine + phosphate + NADP(+) = [amino-group carrier protein]-C-terminal-N-(1-carboxy-5-phosphooxy-5-oxopentan-1-yl)-L-glutamine + NADPH + H(+)</text>
        <dbReference type="Rhea" id="RHEA:41948"/>
        <dbReference type="Rhea" id="RHEA-COMP:9712"/>
        <dbReference type="Rhea" id="RHEA-COMP:9714"/>
        <dbReference type="ChEBI" id="CHEBI:15378"/>
        <dbReference type="ChEBI" id="CHEBI:43474"/>
        <dbReference type="ChEBI" id="CHEBI:57783"/>
        <dbReference type="ChEBI" id="CHEBI:58349"/>
        <dbReference type="ChEBI" id="CHEBI:78499"/>
        <dbReference type="ChEBI" id="CHEBI:78501"/>
        <dbReference type="EC" id="1.2.1.103"/>
    </reaction>
</comment>
<feature type="domain" description="Semialdehyde dehydrogenase NAD-binding" evidence="7">
    <location>
        <begin position="4"/>
        <end position="140"/>
    </location>
</feature>
<dbReference type="InterPro" id="IPR037535">
    <property type="entry name" value="LysY"/>
</dbReference>
<dbReference type="HAMAP" id="MF_00150">
    <property type="entry name" value="ArgC_type1"/>
    <property type="match status" value="1"/>
</dbReference>
<feature type="binding site" evidence="6">
    <location>
        <begin position="11"/>
        <end position="14"/>
    </location>
    <ligand>
        <name>NADP(+)</name>
        <dbReference type="ChEBI" id="CHEBI:58349"/>
    </ligand>
</feature>
<dbReference type="RefSeq" id="WP_135479680.1">
    <property type="nucleotide sequence ID" value="NZ_SIJK02000034.1"/>
</dbReference>
<dbReference type="EC" id="1.2.1.103" evidence="6"/>
<evidence type="ECO:0000259" key="7">
    <source>
        <dbReference type="SMART" id="SM00859"/>
    </source>
</evidence>
<evidence type="ECO:0000256" key="3">
    <source>
        <dbReference type="ARBA" id="ARBA00022857"/>
    </source>
</evidence>
<dbReference type="InterPro" id="IPR050085">
    <property type="entry name" value="AGPR"/>
</dbReference>
<dbReference type="SMART" id="SM00859">
    <property type="entry name" value="Semialdhyde_dh"/>
    <property type="match status" value="1"/>
</dbReference>
<evidence type="ECO:0000256" key="4">
    <source>
        <dbReference type="ARBA" id="ARBA00023002"/>
    </source>
</evidence>
<dbReference type="SUPFAM" id="SSF55347">
    <property type="entry name" value="Glyceraldehyde-3-phosphate dehydrogenase-like, C-terminal domain"/>
    <property type="match status" value="1"/>
</dbReference>
<protein>
    <recommendedName>
        <fullName evidence="6">Putative [LysW]-L-2-aminoadipate 6-phosphate reductase</fullName>
        <ecNumber evidence="6">1.2.1.103</ecNumber>
    </recommendedName>
</protein>
<evidence type="ECO:0000313" key="9">
    <source>
        <dbReference type="Proteomes" id="UP001193081"/>
    </source>
</evidence>
<dbReference type="InterPro" id="IPR036291">
    <property type="entry name" value="NAD(P)-bd_dom_sf"/>
</dbReference>
<dbReference type="CDD" id="cd24151">
    <property type="entry name" value="AGPR_1_N_LysY"/>
    <property type="match status" value="1"/>
</dbReference>
<keyword evidence="2 6" id="KW-0028">Amino-acid biosynthesis</keyword>
<comment type="subcellular location">
    <subcellularLocation>
        <location evidence="6">Cytoplasm</location>
    </subcellularLocation>
</comment>
<feature type="active site" evidence="6">
    <location>
        <position position="148"/>
    </location>
</feature>
<evidence type="ECO:0000256" key="2">
    <source>
        <dbReference type="ARBA" id="ARBA00022605"/>
    </source>
</evidence>
<keyword evidence="4 6" id="KW-0560">Oxidoreductase</keyword>
<dbReference type="Pfam" id="PF01118">
    <property type="entry name" value="Semialdhyde_dh"/>
    <property type="match status" value="1"/>
</dbReference>
<evidence type="ECO:0000256" key="1">
    <source>
        <dbReference type="ARBA" id="ARBA00022490"/>
    </source>
</evidence>
<dbReference type="Gene3D" id="3.40.50.720">
    <property type="entry name" value="NAD(P)-binding Rossmann-like Domain"/>
    <property type="match status" value="1"/>
</dbReference>
<sequence>MTLRVSVVGASGYVGGELLRLLLWHPEVAVIQATSGRNAGRYLHQVHPNLRGRSKVQFVHPDRLEPCDLLFLALPHGEAAQAIERYAGLAPRLIDCSADFRLRDPAVYARWYREEHPAPAWLDRFVYGLPEVSREALRGVNYASGVGCNATATNLALLPLVQAGLVDEQRPVIVEIKVGSSEGGATSSESSHHPERAGAVRSFAPVGHRHTAEVEMVTGLTNVHLSVTSVELVRGALATAHVFANRPVTEKDLWQAYRAFAATQPFVRIVKERQGIYRYPEPKILAGSNFADIGFTLDETTGRIVSICALDNLMKGAAGSAVQCMNLMAGFVETEGLDFPGLHPI</sequence>
<comment type="caution">
    <text evidence="8">The sequence shown here is derived from an EMBL/GenBank/DDBJ whole genome shotgun (WGS) entry which is preliminary data.</text>
</comment>
<organism evidence="8 9">
    <name type="scientific">Candidatus Chloroploca mongolica</name>
    <dbReference type="NCBI Taxonomy" id="2528176"/>
    <lineage>
        <taxon>Bacteria</taxon>
        <taxon>Bacillati</taxon>
        <taxon>Chloroflexota</taxon>
        <taxon>Chloroflexia</taxon>
        <taxon>Chloroflexales</taxon>
        <taxon>Chloroflexineae</taxon>
        <taxon>Oscillochloridaceae</taxon>
        <taxon>Candidatus Chloroploca</taxon>
    </lineage>
</organism>
<keyword evidence="9" id="KW-1185">Reference proteome</keyword>
<dbReference type="Proteomes" id="UP001193081">
    <property type="component" value="Unassembled WGS sequence"/>
</dbReference>
<dbReference type="EMBL" id="SIJK02000034">
    <property type="protein sequence ID" value="MBP1467487.1"/>
    <property type="molecule type" value="Genomic_DNA"/>
</dbReference>
<dbReference type="SUPFAM" id="SSF51735">
    <property type="entry name" value="NAD(P)-binding Rossmann-fold domains"/>
    <property type="match status" value="1"/>
</dbReference>
<dbReference type="NCBIfam" id="TIGR01850">
    <property type="entry name" value="argC"/>
    <property type="match status" value="1"/>
</dbReference>
<keyword evidence="3 6" id="KW-0521">NADP</keyword>
<dbReference type="GO" id="GO:0003942">
    <property type="term" value="F:N-acetyl-gamma-glutamyl-phosphate reductase activity"/>
    <property type="evidence" value="ECO:0007669"/>
    <property type="project" value="UniProtKB-EC"/>
</dbReference>
<evidence type="ECO:0000313" key="8">
    <source>
        <dbReference type="EMBL" id="MBP1467487.1"/>
    </source>
</evidence>
<dbReference type="HAMAP" id="MF_02083">
    <property type="entry name" value="LysY"/>
    <property type="match status" value="1"/>
</dbReference>
<keyword evidence="5 6" id="KW-0457">Lysine biosynthesis</keyword>
<dbReference type="PANTHER" id="PTHR32338:SF11">
    <property type="entry name" value="[LYSW]-L-2-AMINOADIPATE_[LYSW]-L-GLUTAMATE PHOSPHATE REDUCTASE-RELATED"/>
    <property type="match status" value="1"/>
</dbReference>
<gene>
    <name evidence="6" type="primary">lysY</name>
    <name evidence="8" type="ORF">EYB53_017370</name>
</gene>
<evidence type="ECO:0000256" key="6">
    <source>
        <dbReference type="HAMAP-Rule" id="MF_02083"/>
    </source>
</evidence>